<evidence type="ECO:0000313" key="1">
    <source>
        <dbReference type="EMBL" id="MBO2010003.1"/>
    </source>
</evidence>
<protein>
    <recommendedName>
        <fullName evidence="3">T9SS type A sorting domain-containing protein</fullName>
    </recommendedName>
</protein>
<sequence length="739" mass="76931">MNSLYFTLDLASCARFRTGLIAALFLVTFIARAAVPTTAYSISGTYETSYTCGNAIVCLSFGQGVVNPLAAATSPLTDYATLYKGLLSSSTVSLKLGLSAVGQVGDRAGVVVAPGASLVSLSALGTYTLVTYKNGQVAESHLVDAAVLQSLKLLAGNSRPMHLEFIAGAQFDAVELVISGAASLAYTLNVYYAYKVSALVQQPVKGLVSKFTGSNLSAYYNTTITPVNPLISVCANTNVTNPENTVDTDLTNYARFGTFISVNCPSSLSVKLEGLRTAPAGYYAGFMLGSSGLLDLSVLSKLRLTTYRTVNGVRTKQESATGANLLDLKLLPNGQYQVSFASTLPFDEVQIEQLDTAAVLNNLNIYYGFGVEPSAFLGTTRILSDFTPATATTKTSTSVSGAVCAGCGVTNPQGAADNDPNTNAVLNVAAGLVSTVELKVALNGAGAAGYRAGMVISNNTGLLDASVLDRLTLTTYDAAGNVLESASGSSVLSLNLLPGGKQEIAFLTTQNFTSVQLSATSTVGLGVNINVYQAFADNLAGGTITAITPLPVELTSFSGKWVNGATELKWTTASEKNSSHFVVERSVGGDAAYQAVGQVAAAGTSSSTRTYQLRDAEAATQNMATLYYRLRQVDVDGTQVFSPVVAVAVGKLTVAASLELYPNPTPDAQAVMMNYVSQPAAGSTVQTYSEMGQLVSEVPVAEATARLPLPKLAPGLYHIVLRDAAGQRLATQRLVVSGR</sequence>
<evidence type="ECO:0008006" key="3">
    <source>
        <dbReference type="Google" id="ProtNLM"/>
    </source>
</evidence>
<gene>
    <name evidence="1" type="ORF">J4E00_13150</name>
</gene>
<dbReference type="Proteomes" id="UP000664369">
    <property type="component" value="Unassembled WGS sequence"/>
</dbReference>
<accession>A0ABS3QFJ4</accession>
<keyword evidence="2" id="KW-1185">Reference proteome</keyword>
<organism evidence="1 2">
    <name type="scientific">Hymenobacter negativus</name>
    <dbReference type="NCBI Taxonomy" id="2795026"/>
    <lineage>
        <taxon>Bacteria</taxon>
        <taxon>Pseudomonadati</taxon>
        <taxon>Bacteroidota</taxon>
        <taxon>Cytophagia</taxon>
        <taxon>Cytophagales</taxon>
        <taxon>Hymenobacteraceae</taxon>
        <taxon>Hymenobacter</taxon>
    </lineage>
</organism>
<comment type="caution">
    <text evidence="1">The sequence shown here is derived from an EMBL/GenBank/DDBJ whole genome shotgun (WGS) entry which is preliminary data.</text>
</comment>
<dbReference type="RefSeq" id="WP_208175638.1">
    <property type="nucleotide sequence ID" value="NZ_JAGETZ010000005.1"/>
</dbReference>
<dbReference type="EMBL" id="JAGETZ010000005">
    <property type="protein sequence ID" value="MBO2010003.1"/>
    <property type="molecule type" value="Genomic_DNA"/>
</dbReference>
<proteinExistence type="predicted"/>
<name>A0ABS3QFJ4_9BACT</name>
<reference evidence="1 2" key="1">
    <citation type="submission" date="2021-03" db="EMBL/GenBank/DDBJ databases">
        <authorList>
            <person name="Kim M.K."/>
        </authorList>
    </citation>
    <scope>NUCLEOTIDE SEQUENCE [LARGE SCALE GENOMIC DNA]</scope>
    <source>
        <strain evidence="1 2">BT442</strain>
    </source>
</reference>
<evidence type="ECO:0000313" key="2">
    <source>
        <dbReference type="Proteomes" id="UP000664369"/>
    </source>
</evidence>